<evidence type="ECO:0000256" key="2">
    <source>
        <dbReference type="SAM" id="SignalP"/>
    </source>
</evidence>
<keyword evidence="1 2" id="KW-0732">Signal</keyword>
<sequence length="243" mass="26472">MKKITLLFTLFLASLTTMAQITITDPAQGVTIADGDNFSFSTLGQKNAEVQLKITNNGSNTVNIMAEVTQVTNSDGTNLQFCLGDTCFNTISAGATYPQNGALTLAPGGSNNDFDHFFNSNPGTDPNQPVVYGFRFFEVDANGNEIGDILSFTYTYDSSLSTKNYNLKDMGVNLMASTFKQEISFNAQEIGKVSLYDLTGKRIVFQNYQAGQNTLFLGDLKSGVYLLGFETKNQKATLKVVKK</sequence>
<dbReference type="RefSeq" id="WP_379048242.1">
    <property type="nucleotide sequence ID" value="NZ_JBHULZ010000041.1"/>
</dbReference>
<reference evidence="4" key="1">
    <citation type="journal article" date="2019" name="Int. J. Syst. Evol. Microbiol.">
        <title>The Global Catalogue of Microorganisms (GCM) 10K type strain sequencing project: providing services to taxonomists for standard genome sequencing and annotation.</title>
        <authorList>
            <consortium name="The Broad Institute Genomics Platform"/>
            <consortium name="The Broad Institute Genome Sequencing Center for Infectious Disease"/>
            <person name="Wu L."/>
            <person name="Ma J."/>
        </authorList>
    </citation>
    <scope>NUCLEOTIDE SEQUENCE [LARGE SCALE GENOMIC DNA]</scope>
    <source>
        <strain evidence="4">KCTC 42255</strain>
    </source>
</reference>
<dbReference type="NCBIfam" id="TIGR04183">
    <property type="entry name" value="Por_Secre_tail"/>
    <property type="match status" value="1"/>
</dbReference>
<proteinExistence type="predicted"/>
<name>A0ABW5SHB1_9FLAO</name>
<dbReference type="Proteomes" id="UP001597357">
    <property type="component" value="Unassembled WGS sequence"/>
</dbReference>
<organism evidence="3 4">
    <name type="scientific">Mesonia sediminis</name>
    <dbReference type="NCBI Taxonomy" id="1703946"/>
    <lineage>
        <taxon>Bacteria</taxon>
        <taxon>Pseudomonadati</taxon>
        <taxon>Bacteroidota</taxon>
        <taxon>Flavobacteriia</taxon>
        <taxon>Flavobacteriales</taxon>
        <taxon>Flavobacteriaceae</taxon>
        <taxon>Mesonia</taxon>
    </lineage>
</organism>
<protein>
    <submittedName>
        <fullName evidence="3">T9SS type A sorting domain-containing protein</fullName>
    </submittedName>
</protein>
<feature type="chain" id="PRO_5047542051" evidence="2">
    <location>
        <begin position="20"/>
        <end position="243"/>
    </location>
</feature>
<evidence type="ECO:0000256" key="1">
    <source>
        <dbReference type="ARBA" id="ARBA00022729"/>
    </source>
</evidence>
<gene>
    <name evidence="3" type="ORF">ACFSQ0_11075</name>
</gene>
<dbReference type="EMBL" id="JBHULZ010000041">
    <property type="protein sequence ID" value="MFD2698537.1"/>
    <property type="molecule type" value="Genomic_DNA"/>
</dbReference>
<comment type="caution">
    <text evidence="3">The sequence shown here is derived from an EMBL/GenBank/DDBJ whole genome shotgun (WGS) entry which is preliminary data.</text>
</comment>
<evidence type="ECO:0000313" key="3">
    <source>
        <dbReference type="EMBL" id="MFD2698537.1"/>
    </source>
</evidence>
<evidence type="ECO:0000313" key="4">
    <source>
        <dbReference type="Proteomes" id="UP001597357"/>
    </source>
</evidence>
<dbReference type="InterPro" id="IPR026444">
    <property type="entry name" value="Secre_tail"/>
</dbReference>
<feature type="signal peptide" evidence="2">
    <location>
        <begin position="1"/>
        <end position="19"/>
    </location>
</feature>
<keyword evidence="4" id="KW-1185">Reference proteome</keyword>
<accession>A0ABW5SHB1</accession>